<reference evidence="8 9" key="1">
    <citation type="submission" date="2016-10" db="EMBL/GenBank/DDBJ databases">
        <authorList>
            <person name="de Groot N.N."/>
        </authorList>
    </citation>
    <scope>NUCLEOTIDE SEQUENCE [LARGE SCALE GENOMIC DNA]</scope>
    <source>
        <strain evidence="8 9">DSM 20117</strain>
    </source>
</reference>
<dbReference type="GO" id="GO:0003677">
    <property type="term" value="F:DNA binding"/>
    <property type="evidence" value="ECO:0007669"/>
    <property type="project" value="UniProtKB-KW"/>
</dbReference>
<dbReference type="Proteomes" id="UP000181917">
    <property type="component" value="Unassembled WGS sequence"/>
</dbReference>
<dbReference type="OrthoDB" id="9808843at2"/>
<dbReference type="PANTHER" id="PTHR43214:SF24">
    <property type="entry name" value="TRANSCRIPTIONAL REGULATORY PROTEIN NARL-RELATED"/>
    <property type="match status" value="1"/>
</dbReference>
<dbReference type="PROSITE" id="PS50110">
    <property type="entry name" value="RESPONSE_REGULATORY"/>
    <property type="match status" value="1"/>
</dbReference>
<dbReference type="InterPro" id="IPR058245">
    <property type="entry name" value="NreC/VraR/RcsB-like_REC"/>
</dbReference>
<evidence type="ECO:0000256" key="5">
    <source>
        <dbReference type="PROSITE-ProRule" id="PRU00169"/>
    </source>
</evidence>
<dbReference type="SMART" id="SM00448">
    <property type="entry name" value="REC"/>
    <property type="match status" value="1"/>
</dbReference>
<feature type="domain" description="HTH luxR-type" evidence="6">
    <location>
        <begin position="149"/>
        <end position="214"/>
    </location>
</feature>
<sequence length="215" mass="23292">MIRVMVVDDEQLVRGALAKMVDSRPDMSVVAEAANGPQAVAAVRRHRTDVVLMDVRMAGGDGIAATAAIRRLPDPPQVLVLTTFDLDEHVLAALEAGASGFLLKDTEPDRLFHAIRTVASGEATLAPTVTRRLIERTRERALKAKANAARYEFSALTAREREVLKCIAEGASNQAISKRLYLSEATVKTHVSKVLAKLGLENRVQAALIARDADF</sequence>
<keyword evidence="3 8" id="KW-0238">DNA-binding</keyword>
<dbReference type="AlphaFoldDB" id="A0A1H1G2U1"/>
<dbReference type="GO" id="GO:0000160">
    <property type="term" value="P:phosphorelay signal transduction system"/>
    <property type="evidence" value="ECO:0007669"/>
    <property type="project" value="InterPro"/>
</dbReference>
<dbReference type="Pfam" id="PF00196">
    <property type="entry name" value="GerE"/>
    <property type="match status" value="1"/>
</dbReference>
<dbReference type="InterPro" id="IPR039420">
    <property type="entry name" value="WalR-like"/>
</dbReference>
<dbReference type="CDD" id="cd17535">
    <property type="entry name" value="REC_NarL-like"/>
    <property type="match status" value="1"/>
</dbReference>
<dbReference type="Gene3D" id="3.40.50.2300">
    <property type="match status" value="1"/>
</dbReference>
<evidence type="ECO:0000259" key="6">
    <source>
        <dbReference type="PROSITE" id="PS50043"/>
    </source>
</evidence>
<evidence type="ECO:0000313" key="9">
    <source>
        <dbReference type="Proteomes" id="UP000181917"/>
    </source>
</evidence>
<organism evidence="8 9">
    <name type="scientific">Crystallibacter crystallopoietes</name>
    <dbReference type="NCBI Taxonomy" id="37928"/>
    <lineage>
        <taxon>Bacteria</taxon>
        <taxon>Bacillati</taxon>
        <taxon>Actinomycetota</taxon>
        <taxon>Actinomycetes</taxon>
        <taxon>Micrococcales</taxon>
        <taxon>Micrococcaceae</taxon>
        <taxon>Crystallibacter</taxon>
    </lineage>
</organism>
<proteinExistence type="predicted"/>
<evidence type="ECO:0000256" key="2">
    <source>
        <dbReference type="ARBA" id="ARBA00023015"/>
    </source>
</evidence>
<feature type="domain" description="Response regulatory" evidence="7">
    <location>
        <begin position="3"/>
        <end position="119"/>
    </location>
</feature>
<dbReference type="KEGG" id="acry:AC20117_20325"/>
<dbReference type="PANTHER" id="PTHR43214">
    <property type="entry name" value="TWO-COMPONENT RESPONSE REGULATOR"/>
    <property type="match status" value="1"/>
</dbReference>
<evidence type="ECO:0000313" key="8">
    <source>
        <dbReference type="EMBL" id="SDR07544.1"/>
    </source>
</evidence>
<keyword evidence="9" id="KW-1185">Reference proteome</keyword>
<dbReference type="InterPro" id="IPR000792">
    <property type="entry name" value="Tscrpt_reg_LuxR_C"/>
</dbReference>
<name>A0A1H1G2U1_9MICC</name>
<protein>
    <submittedName>
        <fullName evidence="8">DNA-binding response regulator, NarL/FixJ family, contains REC and HTH domains</fullName>
    </submittedName>
</protein>
<keyword evidence="2" id="KW-0805">Transcription regulation</keyword>
<dbReference type="PROSITE" id="PS50043">
    <property type="entry name" value="HTH_LUXR_2"/>
    <property type="match status" value="1"/>
</dbReference>
<dbReference type="Pfam" id="PF00072">
    <property type="entry name" value="Response_reg"/>
    <property type="match status" value="1"/>
</dbReference>
<evidence type="ECO:0000256" key="3">
    <source>
        <dbReference type="ARBA" id="ARBA00023125"/>
    </source>
</evidence>
<dbReference type="SUPFAM" id="SSF52172">
    <property type="entry name" value="CheY-like"/>
    <property type="match status" value="1"/>
</dbReference>
<keyword evidence="4" id="KW-0804">Transcription</keyword>
<dbReference type="STRING" id="37928.SAMN04489742_3810"/>
<keyword evidence="1 5" id="KW-0597">Phosphoprotein</keyword>
<evidence type="ECO:0000259" key="7">
    <source>
        <dbReference type="PROSITE" id="PS50110"/>
    </source>
</evidence>
<dbReference type="PRINTS" id="PR00038">
    <property type="entry name" value="HTHLUXR"/>
</dbReference>
<dbReference type="EMBL" id="FNKH01000002">
    <property type="protein sequence ID" value="SDR07544.1"/>
    <property type="molecule type" value="Genomic_DNA"/>
</dbReference>
<feature type="modified residue" description="4-aspartylphosphate" evidence="5">
    <location>
        <position position="54"/>
    </location>
</feature>
<evidence type="ECO:0000256" key="1">
    <source>
        <dbReference type="ARBA" id="ARBA00022553"/>
    </source>
</evidence>
<dbReference type="SMART" id="SM00421">
    <property type="entry name" value="HTH_LUXR"/>
    <property type="match status" value="1"/>
</dbReference>
<dbReference type="InterPro" id="IPR011006">
    <property type="entry name" value="CheY-like_superfamily"/>
</dbReference>
<dbReference type="InterPro" id="IPR001789">
    <property type="entry name" value="Sig_transdc_resp-reg_receiver"/>
</dbReference>
<dbReference type="GO" id="GO:0006355">
    <property type="term" value="P:regulation of DNA-templated transcription"/>
    <property type="evidence" value="ECO:0007669"/>
    <property type="project" value="InterPro"/>
</dbReference>
<dbReference type="CDD" id="cd06170">
    <property type="entry name" value="LuxR_C_like"/>
    <property type="match status" value="1"/>
</dbReference>
<evidence type="ECO:0000256" key="4">
    <source>
        <dbReference type="ARBA" id="ARBA00023163"/>
    </source>
</evidence>
<gene>
    <name evidence="8" type="ORF">SAMN04489742_3810</name>
</gene>
<accession>A0A1H1G2U1</accession>